<keyword evidence="6" id="KW-0564">Palmitate</keyword>
<name>A0ABW2RM75_9BACL</name>
<accession>A0ABW2RM75</accession>
<dbReference type="InterPro" id="IPR006061">
    <property type="entry name" value="SBP_1_CS"/>
</dbReference>
<keyword evidence="4" id="KW-0732">Signal</keyword>
<dbReference type="Proteomes" id="UP001596500">
    <property type="component" value="Unassembled WGS sequence"/>
</dbReference>
<evidence type="ECO:0000256" key="6">
    <source>
        <dbReference type="ARBA" id="ARBA00023139"/>
    </source>
</evidence>
<keyword evidence="5" id="KW-0472">Membrane</keyword>
<dbReference type="InterPro" id="IPR006059">
    <property type="entry name" value="SBP"/>
</dbReference>
<evidence type="ECO:0000256" key="2">
    <source>
        <dbReference type="ARBA" id="ARBA00022448"/>
    </source>
</evidence>
<dbReference type="RefSeq" id="WP_379865704.1">
    <property type="nucleotide sequence ID" value="NZ_JBHTBW010000045.1"/>
</dbReference>
<sequence length="521" mass="59347">MKKIAMLSLIFLLCMGLIGCSIGGSSDSTSGGKVKLTVMSSTSDQGMKIVFQDVVNDFEKQHPNIDIDLQFPGSNYENILKMKMASNELPDLFDTHGWAIKRYGDFLADLRGEKWVANLSDSIKPVITDKEGKVYVMPLNEAKEGVLYNIEILEKYHIRIPKTYDQLMAAAEKIKTESKGEVTPFYFAALDSWTIGQYFDYFATPLLISPKENHADALLNNRFDWSNWTFLPNHFKNMYDKGFINKDMLTAKYADEARLFAENKLAFAFHAPASVADVKKINPHAKIGVFPIPSIKKGDEPTFVGGERNTLGIWKDTKHMKEAKQFLEFVSKEENIKKLSDSTLAPAPFKQVKAGGEFAEYYDQYQDTRVFPYFDRVYLPNGMWDVMCTLGQELIAGNITPDQFSAKMKEEVNRLTSQQKNKLFFPKGGRNQPPLPSKPRRVRHAKWGCQEREHGHHARCANGKTAQKKENINIDLLDQFHVRTGIIAVLRIYFLSVFKRDHDLIYKLGRLFTSLHLGRPG</sequence>
<gene>
    <name evidence="8" type="ORF">ACFQNG_13305</name>
</gene>
<organism evidence="8 9">
    <name type="scientific">Laceyella putida</name>
    <dbReference type="NCBI Taxonomy" id="110101"/>
    <lineage>
        <taxon>Bacteria</taxon>
        <taxon>Bacillati</taxon>
        <taxon>Bacillota</taxon>
        <taxon>Bacilli</taxon>
        <taxon>Bacillales</taxon>
        <taxon>Thermoactinomycetaceae</taxon>
        <taxon>Laceyella</taxon>
    </lineage>
</organism>
<dbReference type="InterPro" id="IPR050490">
    <property type="entry name" value="Bact_solute-bd_prot1"/>
</dbReference>
<evidence type="ECO:0000256" key="5">
    <source>
        <dbReference type="ARBA" id="ARBA00023136"/>
    </source>
</evidence>
<evidence type="ECO:0000256" key="7">
    <source>
        <dbReference type="ARBA" id="ARBA00023288"/>
    </source>
</evidence>
<keyword evidence="9" id="KW-1185">Reference proteome</keyword>
<keyword evidence="3" id="KW-1003">Cell membrane</keyword>
<dbReference type="PANTHER" id="PTHR43649:SF33">
    <property type="entry name" value="POLYGALACTURONAN_RHAMNOGALACTURONAN-BINDING PROTEIN YTCQ"/>
    <property type="match status" value="1"/>
</dbReference>
<reference evidence="9" key="1">
    <citation type="journal article" date="2019" name="Int. J. Syst. Evol. Microbiol.">
        <title>The Global Catalogue of Microorganisms (GCM) 10K type strain sequencing project: providing services to taxonomists for standard genome sequencing and annotation.</title>
        <authorList>
            <consortium name="The Broad Institute Genomics Platform"/>
            <consortium name="The Broad Institute Genome Sequencing Center for Infectious Disease"/>
            <person name="Wu L."/>
            <person name="Ma J."/>
        </authorList>
    </citation>
    <scope>NUCLEOTIDE SEQUENCE [LARGE SCALE GENOMIC DNA]</scope>
    <source>
        <strain evidence="9">CGMCC 1.12942</strain>
    </source>
</reference>
<dbReference type="EMBL" id="JBHTBW010000045">
    <property type="protein sequence ID" value="MFC7442070.1"/>
    <property type="molecule type" value="Genomic_DNA"/>
</dbReference>
<dbReference type="PANTHER" id="PTHR43649">
    <property type="entry name" value="ARABINOSE-BINDING PROTEIN-RELATED"/>
    <property type="match status" value="1"/>
</dbReference>
<keyword evidence="2" id="KW-0813">Transport</keyword>
<dbReference type="PROSITE" id="PS01037">
    <property type="entry name" value="SBP_BACTERIAL_1"/>
    <property type="match status" value="1"/>
</dbReference>
<evidence type="ECO:0000256" key="1">
    <source>
        <dbReference type="ARBA" id="ARBA00008520"/>
    </source>
</evidence>
<keyword evidence="7" id="KW-0449">Lipoprotein</keyword>
<dbReference type="Gene3D" id="3.40.190.10">
    <property type="entry name" value="Periplasmic binding protein-like II"/>
    <property type="match status" value="2"/>
</dbReference>
<protein>
    <submittedName>
        <fullName evidence="8">ABC transporter substrate-binding protein</fullName>
    </submittedName>
</protein>
<evidence type="ECO:0000256" key="4">
    <source>
        <dbReference type="ARBA" id="ARBA00022729"/>
    </source>
</evidence>
<evidence type="ECO:0000256" key="3">
    <source>
        <dbReference type="ARBA" id="ARBA00022475"/>
    </source>
</evidence>
<evidence type="ECO:0000313" key="9">
    <source>
        <dbReference type="Proteomes" id="UP001596500"/>
    </source>
</evidence>
<dbReference type="PROSITE" id="PS51257">
    <property type="entry name" value="PROKAR_LIPOPROTEIN"/>
    <property type="match status" value="1"/>
</dbReference>
<comment type="caution">
    <text evidence="8">The sequence shown here is derived from an EMBL/GenBank/DDBJ whole genome shotgun (WGS) entry which is preliminary data.</text>
</comment>
<proteinExistence type="inferred from homology"/>
<dbReference type="Pfam" id="PF01547">
    <property type="entry name" value="SBP_bac_1"/>
    <property type="match status" value="1"/>
</dbReference>
<evidence type="ECO:0000313" key="8">
    <source>
        <dbReference type="EMBL" id="MFC7442070.1"/>
    </source>
</evidence>
<dbReference type="SUPFAM" id="SSF53850">
    <property type="entry name" value="Periplasmic binding protein-like II"/>
    <property type="match status" value="1"/>
</dbReference>
<comment type="similarity">
    <text evidence="1">Belongs to the bacterial solute-binding protein 1 family.</text>
</comment>